<gene>
    <name evidence="2" type="ORF">Shyd_13430</name>
</gene>
<evidence type="ECO:0000313" key="3">
    <source>
        <dbReference type="Proteomes" id="UP001052739"/>
    </source>
</evidence>
<keyword evidence="1" id="KW-0732">Signal</keyword>
<dbReference type="Proteomes" id="UP001052739">
    <property type="component" value="Unassembled WGS sequence"/>
</dbReference>
<feature type="signal peptide" evidence="1">
    <location>
        <begin position="1"/>
        <end position="20"/>
    </location>
</feature>
<proteinExistence type="predicted"/>
<organism evidence="2 3">
    <name type="scientific">Streptomyces hydrogenans</name>
    <dbReference type="NCBI Taxonomy" id="1873719"/>
    <lineage>
        <taxon>Bacteria</taxon>
        <taxon>Bacillati</taxon>
        <taxon>Actinomycetota</taxon>
        <taxon>Actinomycetes</taxon>
        <taxon>Kitasatosporales</taxon>
        <taxon>Streptomycetaceae</taxon>
        <taxon>Streptomyces</taxon>
    </lineage>
</organism>
<feature type="chain" id="PRO_5047438885" evidence="1">
    <location>
        <begin position="21"/>
        <end position="76"/>
    </location>
</feature>
<comment type="caution">
    <text evidence="2">The sequence shown here is derived from an EMBL/GenBank/DDBJ whole genome shotgun (WGS) entry which is preliminary data.</text>
</comment>
<keyword evidence="3" id="KW-1185">Reference proteome</keyword>
<evidence type="ECO:0000256" key="1">
    <source>
        <dbReference type="SAM" id="SignalP"/>
    </source>
</evidence>
<name>A0ABQ3P4M4_9ACTN</name>
<dbReference type="EMBL" id="BNDW01000004">
    <property type="protein sequence ID" value="GHI19972.1"/>
    <property type="molecule type" value="Genomic_DNA"/>
</dbReference>
<reference evidence="2" key="1">
    <citation type="submission" date="2024-05" db="EMBL/GenBank/DDBJ databases">
        <title>Whole genome shotgun sequence of Streptomyces hydrogenans NBRC 13475.</title>
        <authorList>
            <person name="Komaki H."/>
            <person name="Tamura T."/>
        </authorList>
    </citation>
    <scope>NUCLEOTIDE SEQUENCE</scope>
    <source>
        <strain evidence="2">NBRC 13475</strain>
    </source>
</reference>
<accession>A0ABQ3P4M4</accession>
<evidence type="ECO:0000313" key="2">
    <source>
        <dbReference type="EMBL" id="GHI19972.1"/>
    </source>
</evidence>
<sequence>MVTDRLIKSAGMAFSAILLAAAPAASGELPAGAGSVDGTADRIAADHGWGRNAAVVPASTGGRLVLAGGTGDHGWG</sequence>
<protein>
    <submittedName>
        <fullName evidence="2">Uncharacterized protein</fullName>
    </submittedName>
</protein>